<reference evidence="2 3" key="2">
    <citation type="journal article" date="2017" name="Front. Plant Sci.">
        <title>Gene Classification and Mining of Molecular Markers Useful in Red Clover (Trifolium pratense) Breeding.</title>
        <authorList>
            <person name="Istvanek J."/>
            <person name="Dluhosova J."/>
            <person name="Dluhos P."/>
            <person name="Patkova L."/>
            <person name="Nedelnik J."/>
            <person name="Repkova J."/>
        </authorList>
    </citation>
    <scope>NUCLEOTIDE SEQUENCE [LARGE SCALE GENOMIC DNA]</scope>
    <source>
        <strain evidence="3">cv. Tatra</strain>
        <tissue evidence="2">Young leaves</tissue>
    </source>
</reference>
<dbReference type="AlphaFoldDB" id="A0A2K3K446"/>
<proteinExistence type="predicted"/>
<feature type="non-terminal residue" evidence="2">
    <location>
        <position position="1"/>
    </location>
</feature>
<accession>A0A2K3K446</accession>
<dbReference type="ExpressionAtlas" id="A0A2K3K446">
    <property type="expression patterns" value="baseline"/>
</dbReference>
<name>A0A2K3K446_TRIPR</name>
<gene>
    <name evidence="2" type="ORF">L195_g052261</name>
</gene>
<dbReference type="Proteomes" id="UP000236291">
    <property type="component" value="Unassembled WGS sequence"/>
</dbReference>
<feature type="compositionally biased region" description="Polar residues" evidence="1">
    <location>
        <begin position="15"/>
        <end position="27"/>
    </location>
</feature>
<evidence type="ECO:0000313" key="2">
    <source>
        <dbReference type="EMBL" id="PNX61063.1"/>
    </source>
</evidence>
<reference evidence="2 3" key="1">
    <citation type="journal article" date="2014" name="Am. J. Bot.">
        <title>Genome assembly and annotation for red clover (Trifolium pratense; Fabaceae).</title>
        <authorList>
            <person name="Istvanek J."/>
            <person name="Jaros M."/>
            <person name="Krenek A."/>
            <person name="Repkova J."/>
        </authorList>
    </citation>
    <scope>NUCLEOTIDE SEQUENCE [LARGE SCALE GENOMIC DNA]</scope>
    <source>
        <strain evidence="3">cv. Tatra</strain>
        <tissue evidence="2">Young leaves</tissue>
    </source>
</reference>
<comment type="caution">
    <text evidence="2">The sequence shown here is derived from an EMBL/GenBank/DDBJ whole genome shotgun (WGS) entry which is preliminary data.</text>
</comment>
<organism evidence="2 3">
    <name type="scientific">Trifolium pratense</name>
    <name type="common">Red clover</name>
    <dbReference type="NCBI Taxonomy" id="57577"/>
    <lineage>
        <taxon>Eukaryota</taxon>
        <taxon>Viridiplantae</taxon>
        <taxon>Streptophyta</taxon>
        <taxon>Embryophyta</taxon>
        <taxon>Tracheophyta</taxon>
        <taxon>Spermatophyta</taxon>
        <taxon>Magnoliopsida</taxon>
        <taxon>eudicotyledons</taxon>
        <taxon>Gunneridae</taxon>
        <taxon>Pentapetalae</taxon>
        <taxon>rosids</taxon>
        <taxon>fabids</taxon>
        <taxon>Fabales</taxon>
        <taxon>Fabaceae</taxon>
        <taxon>Papilionoideae</taxon>
        <taxon>50 kb inversion clade</taxon>
        <taxon>NPAAA clade</taxon>
        <taxon>Hologalegina</taxon>
        <taxon>IRL clade</taxon>
        <taxon>Trifolieae</taxon>
        <taxon>Trifolium</taxon>
    </lineage>
</organism>
<evidence type="ECO:0000256" key="1">
    <source>
        <dbReference type="SAM" id="MobiDB-lite"/>
    </source>
</evidence>
<protein>
    <submittedName>
        <fullName evidence="2">Uncharacterized protein</fullName>
    </submittedName>
</protein>
<evidence type="ECO:0000313" key="3">
    <source>
        <dbReference type="Proteomes" id="UP000236291"/>
    </source>
</evidence>
<sequence>ALSELIHKRSKDAQGASSSSVTTQTREATIDAAHSGHGYSTTNLCRESAARHAPIVENDNLHVLEEVIVTDSVVVPPSDMQV</sequence>
<dbReference type="EMBL" id="ASHM01084325">
    <property type="protein sequence ID" value="PNX61063.1"/>
    <property type="molecule type" value="Genomic_DNA"/>
</dbReference>
<feature type="region of interest" description="Disordered" evidence="1">
    <location>
        <begin position="1"/>
        <end position="41"/>
    </location>
</feature>